<dbReference type="Proteomes" id="UP000030710">
    <property type="component" value="Unassembled WGS sequence"/>
</dbReference>
<dbReference type="HOGENOM" id="CLU_2091263_0_0_2"/>
<proteinExistence type="predicted"/>
<gene>
    <name evidence="1" type="ORF">J07HQW2_01708</name>
</gene>
<name>U1PND6_9EURY</name>
<protein>
    <submittedName>
        <fullName evidence="1">Uncharacterized protein</fullName>
    </submittedName>
</protein>
<dbReference type="EMBL" id="KE356561">
    <property type="protein sequence ID" value="ERG95257.1"/>
    <property type="molecule type" value="Genomic_DNA"/>
</dbReference>
<accession>U1PND6</accession>
<organism evidence="1 2">
    <name type="scientific">Haloquadratum walsbyi J07HQW2</name>
    <dbReference type="NCBI Taxonomy" id="1238425"/>
    <lineage>
        <taxon>Archaea</taxon>
        <taxon>Methanobacteriati</taxon>
        <taxon>Methanobacteriota</taxon>
        <taxon>Stenosarchaea group</taxon>
        <taxon>Halobacteria</taxon>
        <taxon>Halobacteriales</taxon>
        <taxon>Haloferacaceae</taxon>
        <taxon>Haloquadratum</taxon>
    </lineage>
</organism>
<sequence length="116" mass="13633">MCGITDIRGVVDYISKAMYRVSPKILRKNVRVLTCGATYNPNRDVGLSRILPINSRLLHHRCQHIGRLRKCKTHRYETFKSYIREILSISGIVHIRRILENREGYQKVIIILHIEH</sequence>
<evidence type="ECO:0000313" key="2">
    <source>
        <dbReference type="Proteomes" id="UP000030710"/>
    </source>
</evidence>
<dbReference type="eggNOG" id="arCOG01458">
    <property type="taxonomic scope" value="Archaea"/>
</dbReference>
<evidence type="ECO:0000313" key="1">
    <source>
        <dbReference type="EMBL" id="ERG95257.1"/>
    </source>
</evidence>
<dbReference type="STRING" id="1238425.J07HQW2_01708"/>
<reference evidence="1 2" key="1">
    <citation type="journal article" date="2013" name="PLoS ONE">
        <title>Assembly-driven community genomics of a hypersaline microbial ecosystem.</title>
        <authorList>
            <person name="Podell S."/>
            <person name="Ugalde J.A."/>
            <person name="Narasingarao P."/>
            <person name="Banfield J.F."/>
            <person name="Heidelberg K.B."/>
            <person name="Allen E.E."/>
        </authorList>
    </citation>
    <scope>NUCLEOTIDE SEQUENCE [LARGE SCALE GENOMIC DNA]</scope>
    <source>
        <strain evidence="2">J07HQW2</strain>
    </source>
</reference>
<dbReference type="AlphaFoldDB" id="U1PND6"/>